<evidence type="ECO:0000259" key="14">
    <source>
        <dbReference type="Pfam" id="PF01292"/>
    </source>
</evidence>
<dbReference type="PANTHER" id="PTHR30529:SF1">
    <property type="entry name" value="CYTOCHROME B561 HOMOLOG 2"/>
    <property type="match status" value="1"/>
</dbReference>
<keyword evidence="10" id="KW-0408">Iron</keyword>
<dbReference type="RefSeq" id="WP_118844509.1">
    <property type="nucleotide sequence ID" value="NZ_CP032090.1"/>
</dbReference>
<dbReference type="KEGG" id="pdj:D0907_11705"/>
<dbReference type="PANTHER" id="PTHR30529">
    <property type="entry name" value="CYTOCHROME B561"/>
    <property type="match status" value="1"/>
</dbReference>
<evidence type="ECO:0000256" key="8">
    <source>
        <dbReference type="ARBA" id="ARBA00022982"/>
    </source>
</evidence>
<evidence type="ECO:0000256" key="9">
    <source>
        <dbReference type="ARBA" id="ARBA00022989"/>
    </source>
</evidence>
<dbReference type="GO" id="GO:0005886">
    <property type="term" value="C:plasma membrane"/>
    <property type="evidence" value="ECO:0007669"/>
    <property type="project" value="UniProtKB-SubCell"/>
</dbReference>
<comment type="cofactor">
    <cofactor evidence="1">
        <name>heme b</name>
        <dbReference type="ChEBI" id="CHEBI:60344"/>
    </cofactor>
</comment>
<feature type="domain" description="Cytochrome b561 bacterial/Ni-hydrogenase" evidence="14">
    <location>
        <begin position="9"/>
        <end position="173"/>
    </location>
</feature>
<dbReference type="InterPro" id="IPR052168">
    <property type="entry name" value="Cytochrome_b561_oxidase"/>
</dbReference>
<dbReference type="SUPFAM" id="SSF81342">
    <property type="entry name" value="Transmembrane di-heme cytochromes"/>
    <property type="match status" value="1"/>
</dbReference>
<dbReference type="GO" id="GO:0046872">
    <property type="term" value="F:metal ion binding"/>
    <property type="evidence" value="ECO:0007669"/>
    <property type="project" value="UniProtKB-KW"/>
</dbReference>
<keyword evidence="11 13" id="KW-0472">Membrane</keyword>
<dbReference type="GO" id="GO:0020037">
    <property type="term" value="F:heme binding"/>
    <property type="evidence" value="ECO:0007669"/>
    <property type="project" value="TreeGrafter"/>
</dbReference>
<evidence type="ECO:0000256" key="11">
    <source>
        <dbReference type="ARBA" id="ARBA00023136"/>
    </source>
</evidence>
<dbReference type="GO" id="GO:0022904">
    <property type="term" value="P:respiratory electron transport chain"/>
    <property type="evidence" value="ECO:0007669"/>
    <property type="project" value="InterPro"/>
</dbReference>
<keyword evidence="8" id="KW-0249">Electron transport</keyword>
<keyword evidence="6 13" id="KW-0812">Transmembrane</keyword>
<accession>A0AAD0S0F3</accession>
<dbReference type="GeneID" id="99506133"/>
<evidence type="ECO:0000256" key="10">
    <source>
        <dbReference type="ARBA" id="ARBA00023004"/>
    </source>
</evidence>
<dbReference type="InterPro" id="IPR011577">
    <property type="entry name" value="Cyt_b561_bac/Ni-Hgenase"/>
</dbReference>
<evidence type="ECO:0000256" key="1">
    <source>
        <dbReference type="ARBA" id="ARBA00001970"/>
    </source>
</evidence>
<reference evidence="15 16" key="1">
    <citation type="submission" date="2018-08" db="EMBL/GenBank/DDBJ databases">
        <title>Draft genome sequence of Pseudoalteromonas donghaensis HJ51.</title>
        <authorList>
            <person name="Oh J."/>
            <person name="Roh D."/>
        </authorList>
    </citation>
    <scope>NUCLEOTIDE SEQUENCE [LARGE SCALE GENOMIC DNA]</scope>
    <source>
        <strain evidence="15 16">HJ51</strain>
    </source>
</reference>
<keyword evidence="4" id="KW-1003">Cell membrane</keyword>
<dbReference type="Pfam" id="PF01292">
    <property type="entry name" value="Ni_hydr_CYTB"/>
    <property type="match status" value="1"/>
</dbReference>
<sequence length="173" mass="19801">MKNTKQTTHKFLHWLSALLVLTVIVMGYYMTWVTDYSLYHWHKSIAVMIAMLWVVRIIYRIRNPFQSAVQNRLTKWLHVYHWGLLTLLAIMLVSGAFYSGFGGFGIGLFSWQLIASNYNEAGEAVASIAWLSEAGWQVHILCGYLLSAALSLHILAALKHHFIDKDMTLKAML</sequence>
<dbReference type="GO" id="GO:0009055">
    <property type="term" value="F:electron transfer activity"/>
    <property type="evidence" value="ECO:0007669"/>
    <property type="project" value="InterPro"/>
</dbReference>
<feature type="transmembrane region" description="Helical" evidence="13">
    <location>
        <begin position="38"/>
        <end position="59"/>
    </location>
</feature>
<gene>
    <name evidence="15" type="ORF">D0907_11705</name>
</gene>
<feature type="transmembrane region" description="Helical" evidence="13">
    <location>
        <begin position="12"/>
        <end position="32"/>
    </location>
</feature>
<evidence type="ECO:0000256" key="4">
    <source>
        <dbReference type="ARBA" id="ARBA00022475"/>
    </source>
</evidence>
<dbReference type="InterPro" id="IPR016174">
    <property type="entry name" value="Di-haem_cyt_TM"/>
</dbReference>
<name>A0AAD0S0F3_9GAMM</name>
<evidence type="ECO:0000256" key="12">
    <source>
        <dbReference type="ARBA" id="ARBA00037975"/>
    </source>
</evidence>
<feature type="transmembrane region" description="Helical" evidence="13">
    <location>
        <begin position="79"/>
        <end position="101"/>
    </location>
</feature>
<keyword evidence="7" id="KW-0479">Metal-binding</keyword>
<proteinExistence type="inferred from homology"/>
<protein>
    <submittedName>
        <fullName evidence="15">Cytochrome b</fullName>
    </submittedName>
</protein>
<feature type="transmembrane region" description="Helical" evidence="13">
    <location>
        <begin position="136"/>
        <end position="158"/>
    </location>
</feature>
<evidence type="ECO:0000256" key="5">
    <source>
        <dbReference type="ARBA" id="ARBA00022617"/>
    </source>
</evidence>
<evidence type="ECO:0000313" key="16">
    <source>
        <dbReference type="Proteomes" id="UP000264605"/>
    </source>
</evidence>
<comment type="similarity">
    <text evidence="12">Belongs to the cytochrome b561 family.</text>
</comment>
<keyword evidence="9 13" id="KW-1133">Transmembrane helix</keyword>
<dbReference type="Proteomes" id="UP000264605">
    <property type="component" value="Chromosome"/>
</dbReference>
<evidence type="ECO:0000256" key="2">
    <source>
        <dbReference type="ARBA" id="ARBA00004651"/>
    </source>
</evidence>
<evidence type="ECO:0000256" key="3">
    <source>
        <dbReference type="ARBA" id="ARBA00022448"/>
    </source>
</evidence>
<evidence type="ECO:0000256" key="6">
    <source>
        <dbReference type="ARBA" id="ARBA00022692"/>
    </source>
</evidence>
<evidence type="ECO:0000256" key="7">
    <source>
        <dbReference type="ARBA" id="ARBA00022723"/>
    </source>
</evidence>
<dbReference type="EMBL" id="CP032090">
    <property type="protein sequence ID" value="AXV65884.1"/>
    <property type="molecule type" value="Genomic_DNA"/>
</dbReference>
<keyword evidence="3" id="KW-0813">Transport</keyword>
<keyword evidence="5" id="KW-0349">Heme</keyword>
<dbReference type="AlphaFoldDB" id="A0AAD0S0F3"/>
<comment type="subcellular location">
    <subcellularLocation>
        <location evidence="2">Cell membrane</location>
        <topology evidence="2">Multi-pass membrane protein</topology>
    </subcellularLocation>
</comment>
<evidence type="ECO:0000313" key="15">
    <source>
        <dbReference type="EMBL" id="AXV65884.1"/>
    </source>
</evidence>
<organism evidence="15 16">
    <name type="scientific">Pseudoalteromonas lipolytica</name>
    <dbReference type="NCBI Taxonomy" id="570156"/>
    <lineage>
        <taxon>Bacteria</taxon>
        <taxon>Pseudomonadati</taxon>
        <taxon>Pseudomonadota</taxon>
        <taxon>Gammaproteobacteria</taxon>
        <taxon>Alteromonadales</taxon>
        <taxon>Pseudoalteromonadaceae</taxon>
        <taxon>Pseudoalteromonas</taxon>
    </lineage>
</organism>
<evidence type="ECO:0000256" key="13">
    <source>
        <dbReference type="SAM" id="Phobius"/>
    </source>
</evidence>